<keyword evidence="2" id="KW-0804">Transcription</keyword>
<dbReference type="InterPro" id="IPR001034">
    <property type="entry name" value="DeoR_HTH"/>
</dbReference>
<sequence length="188" mass="21228">MLDIAALRWRTVEEESILFSRGKTRGTSRKSAKPIVIIRNEIIDRILDDWGTSPKIDDVFVFDIAAVEDDPANRLTKEYAGKGKAVFIEGGTFKTLIPLPVGKTIITDDTVNDTVNDAVKKRLVQIILQLQDHPGLRISELTEMFKVSEVTVKRDMQKIRPLVEFKGSQKTGGYFLTDYMLSKLQKNS</sequence>
<organism evidence="4 5">
    <name type="scientific">Chitinophaga caeni</name>
    <dbReference type="NCBI Taxonomy" id="2029983"/>
    <lineage>
        <taxon>Bacteria</taxon>
        <taxon>Pseudomonadati</taxon>
        <taxon>Bacteroidota</taxon>
        <taxon>Chitinophagia</taxon>
        <taxon>Chitinophagales</taxon>
        <taxon>Chitinophagaceae</taxon>
        <taxon>Chitinophaga</taxon>
    </lineage>
</organism>
<dbReference type="AlphaFoldDB" id="A0A291R080"/>
<evidence type="ECO:0000256" key="1">
    <source>
        <dbReference type="ARBA" id="ARBA00023015"/>
    </source>
</evidence>
<name>A0A291R080_9BACT</name>
<reference evidence="4 5" key="1">
    <citation type="submission" date="2017-10" db="EMBL/GenBank/DDBJ databases">
        <title>Paenichitinophaga pekingensis gen. nov., sp. nov., isolated from activated sludge.</title>
        <authorList>
            <person name="Jin D."/>
            <person name="Kong X."/>
            <person name="Deng Y."/>
            <person name="Bai Z."/>
        </authorList>
    </citation>
    <scope>NUCLEOTIDE SEQUENCE [LARGE SCALE GENOMIC DNA]</scope>
    <source>
        <strain evidence="4 5">13</strain>
    </source>
</reference>
<dbReference type="SUPFAM" id="SSF46785">
    <property type="entry name" value="Winged helix' DNA-binding domain"/>
    <property type="match status" value="1"/>
</dbReference>
<dbReference type="InterPro" id="IPR036388">
    <property type="entry name" value="WH-like_DNA-bd_sf"/>
</dbReference>
<dbReference type="RefSeq" id="WP_098195938.1">
    <property type="nucleotide sequence ID" value="NZ_CP023777.1"/>
</dbReference>
<feature type="domain" description="HTH deoR-type" evidence="3">
    <location>
        <begin position="119"/>
        <end position="176"/>
    </location>
</feature>
<accession>A0A291R080</accession>
<evidence type="ECO:0000259" key="3">
    <source>
        <dbReference type="PROSITE" id="PS51000"/>
    </source>
</evidence>
<evidence type="ECO:0000313" key="5">
    <source>
        <dbReference type="Proteomes" id="UP000220133"/>
    </source>
</evidence>
<dbReference type="OrthoDB" id="9807907at2"/>
<dbReference type="Pfam" id="PF08220">
    <property type="entry name" value="HTH_DeoR"/>
    <property type="match status" value="1"/>
</dbReference>
<dbReference type="GO" id="GO:0003700">
    <property type="term" value="F:DNA-binding transcription factor activity"/>
    <property type="evidence" value="ECO:0007669"/>
    <property type="project" value="InterPro"/>
</dbReference>
<keyword evidence="1" id="KW-0805">Transcription regulation</keyword>
<evidence type="ECO:0000313" key="4">
    <source>
        <dbReference type="EMBL" id="ATL49571.1"/>
    </source>
</evidence>
<dbReference type="KEGG" id="cbae:COR50_21670"/>
<evidence type="ECO:0000256" key="2">
    <source>
        <dbReference type="ARBA" id="ARBA00023163"/>
    </source>
</evidence>
<dbReference type="EMBL" id="CP023777">
    <property type="protein sequence ID" value="ATL49571.1"/>
    <property type="molecule type" value="Genomic_DNA"/>
</dbReference>
<protein>
    <recommendedName>
        <fullName evidence="3">HTH deoR-type domain-containing protein</fullName>
    </recommendedName>
</protein>
<proteinExistence type="predicted"/>
<dbReference type="InterPro" id="IPR036390">
    <property type="entry name" value="WH_DNA-bd_sf"/>
</dbReference>
<dbReference type="Proteomes" id="UP000220133">
    <property type="component" value="Chromosome"/>
</dbReference>
<dbReference type="PROSITE" id="PS51000">
    <property type="entry name" value="HTH_DEOR_2"/>
    <property type="match status" value="1"/>
</dbReference>
<gene>
    <name evidence="4" type="ORF">COR50_21670</name>
</gene>
<dbReference type="Gene3D" id="1.10.10.10">
    <property type="entry name" value="Winged helix-like DNA-binding domain superfamily/Winged helix DNA-binding domain"/>
    <property type="match status" value="1"/>
</dbReference>
<keyword evidence="5" id="KW-1185">Reference proteome</keyword>